<dbReference type="AlphaFoldDB" id="A0A2J7ZKL2"/>
<evidence type="ECO:0000259" key="7">
    <source>
        <dbReference type="PROSITE" id="PS51686"/>
    </source>
</evidence>
<dbReference type="Proteomes" id="UP000236333">
    <property type="component" value="Unassembled WGS sequence"/>
</dbReference>
<accession>A0A2J7ZKL2</accession>
<dbReference type="Pfam" id="PF21148">
    <property type="entry name" value="NSUN5_fdxn-like"/>
    <property type="match status" value="1"/>
</dbReference>
<organism evidence="8 9">
    <name type="scientific">Tetrabaena socialis</name>
    <dbReference type="NCBI Taxonomy" id="47790"/>
    <lineage>
        <taxon>Eukaryota</taxon>
        <taxon>Viridiplantae</taxon>
        <taxon>Chlorophyta</taxon>
        <taxon>core chlorophytes</taxon>
        <taxon>Chlorophyceae</taxon>
        <taxon>CS clade</taxon>
        <taxon>Chlamydomonadales</taxon>
        <taxon>Tetrabaenaceae</taxon>
        <taxon>Tetrabaena</taxon>
    </lineage>
</organism>
<name>A0A2J7ZKL2_9CHLO</name>
<feature type="domain" description="SAM-dependent MTase RsmB/NOP-type" evidence="7">
    <location>
        <begin position="26"/>
        <end position="146"/>
    </location>
</feature>
<proteinExistence type="inferred from homology"/>
<feature type="compositionally biased region" description="Gly residues" evidence="6">
    <location>
        <begin position="19"/>
        <end position="28"/>
    </location>
</feature>
<evidence type="ECO:0000313" key="9">
    <source>
        <dbReference type="Proteomes" id="UP000236333"/>
    </source>
</evidence>
<evidence type="ECO:0000256" key="2">
    <source>
        <dbReference type="ARBA" id="ARBA00022679"/>
    </source>
</evidence>
<dbReference type="Gene3D" id="3.30.70.1170">
    <property type="entry name" value="Sun protein, domain 3"/>
    <property type="match status" value="1"/>
</dbReference>
<feature type="compositionally biased region" description="Low complexity" evidence="6">
    <location>
        <begin position="8"/>
        <end position="18"/>
    </location>
</feature>
<evidence type="ECO:0000256" key="5">
    <source>
        <dbReference type="PROSITE-ProRule" id="PRU01023"/>
    </source>
</evidence>
<evidence type="ECO:0000256" key="4">
    <source>
        <dbReference type="ARBA" id="ARBA00022884"/>
    </source>
</evidence>
<comment type="similarity">
    <text evidence="5">Belongs to the class I-like SAM-binding methyltransferase superfamily. RsmB/NOP family.</text>
</comment>
<keyword evidence="9" id="KW-1185">Reference proteome</keyword>
<sequence length="146" mass="15069">MPAPTLDQLLQAQQQQQQAGGGGGGSGVGPDVPHPRWVRVNTLRAGVEDVVRQLEEHLSKTTKASSGNGGGGRVLRDPLLPDLLALPPGTDLHAHPLVAGGCCVLQSKASCMPAHALRPDPGWTVVDCCAAPGNKTTHLAALMANR</sequence>
<reference evidence="8 9" key="1">
    <citation type="journal article" date="2017" name="Mol. Biol. Evol.">
        <title>The 4-celled Tetrabaena socialis nuclear genome reveals the essential components for genetic control of cell number at the origin of multicellularity in the volvocine lineage.</title>
        <authorList>
            <person name="Featherston J."/>
            <person name="Arakaki Y."/>
            <person name="Hanschen E.R."/>
            <person name="Ferris P.J."/>
            <person name="Michod R.E."/>
            <person name="Olson B.J.S.C."/>
            <person name="Nozaki H."/>
            <person name="Durand P.M."/>
        </authorList>
    </citation>
    <scope>NUCLEOTIDE SEQUENCE [LARGE SCALE GENOMIC DNA]</scope>
    <source>
        <strain evidence="8 9">NIES-571</strain>
    </source>
</reference>
<keyword evidence="3 5" id="KW-0949">S-adenosyl-L-methionine</keyword>
<dbReference type="PANTHER" id="PTHR22807:SF4">
    <property type="entry name" value="28S RRNA (CYTOSINE-C(5))-METHYLTRANSFERASE"/>
    <property type="match status" value="1"/>
</dbReference>
<dbReference type="InterPro" id="IPR049560">
    <property type="entry name" value="MeTrfase_RsmB-F_NOP2_cat"/>
</dbReference>
<dbReference type="SUPFAM" id="SSF53335">
    <property type="entry name" value="S-adenosyl-L-methionine-dependent methyltransferases"/>
    <property type="match status" value="1"/>
</dbReference>
<evidence type="ECO:0000256" key="1">
    <source>
        <dbReference type="ARBA" id="ARBA00022603"/>
    </source>
</evidence>
<comment type="caution">
    <text evidence="8">The sequence shown here is derived from an EMBL/GenBank/DDBJ whole genome shotgun (WGS) entry which is preliminary data.</text>
</comment>
<dbReference type="InterPro" id="IPR029063">
    <property type="entry name" value="SAM-dependent_MTases_sf"/>
</dbReference>
<dbReference type="PROSITE" id="PS51686">
    <property type="entry name" value="SAM_MT_RSMB_NOP"/>
    <property type="match status" value="1"/>
</dbReference>
<dbReference type="Pfam" id="PF01189">
    <property type="entry name" value="Methyltr_RsmB-F"/>
    <property type="match status" value="1"/>
</dbReference>
<keyword evidence="1 5" id="KW-0489">Methyltransferase</keyword>
<dbReference type="InterPro" id="IPR023267">
    <property type="entry name" value="RCMT"/>
</dbReference>
<protein>
    <submittedName>
        <fullName evidence="8">Putative methyltransferase NSUN5</fullName>
    </submittedName>
</protein>
<keyword evidence="4 5" id="KW-0694">RNA-binding</keyword>
<gene>
    <name evidence="8" type="ORF">TSOC_013346</name>
</gene>
<dbReference type="PANTHER" id="PTHR22807">
    <property type="entry name" value="NOP2 YEAST -RELATED NOL1/NOP2/FMU SUN DOMAIN-CONTAINING"/>
    <property type="match status" value="1"/>
</dbReference>
<evidence type="ECO:0000256" key="6">
    <source>
        <dbReference type="SAM" id="MobiDB-lite"/>
    </source>
</evidence>
<feature type="region of interest" description="Disordered" evidence="6">
    <location>
        <begin position="1"/>
        <end position="35"/>
    </location>
</feature>
<dbReference type="GO" id="GO:0003723">
    <property type="term" value="F:RNA binding"/>
    <property type="evidence" value="ECO:0007669"/>
    <property type="project" value="UniProtKB-UniRule"/>
</dbReference>
<keyword evidence="2 5" id="KW-0808">Transferase</keyword>
<dbReference type="GO" id="GO:0070475">
    <property type="term" value="P:rRNA base methylation"/>
    <property type="evidence" value="ECO:0007669"/>
    <property type="project" value="TreeGrafter"/>
</dbReference>
<feature type="binding site" evidence="5">
    <location>
        <begin position="129"/>
        <end position="135"/>
    </location>
    <ligand>
        <name>S-adenosyl-L-methionine</name>
        <dbReference type="ChEBI" id="CHEBI:59789"/>
    </ligand>
</feature>
<dbReference type="Gene3D" id="3.40.50.150">
    <property type="entry name" value="Vaccinia Virus protein VP39"/>
    <property type="match status" value="1"/>
</dbReference>
<feature type="non-terminal residue" evidence="8">
    <location>
        <position position="146"/>
    </location>
</feature>
<evidence type="ECO:0000256" key="3">
    <source>
        <dbReference type="ARBA" id="ARBA00022691"/>
    </source>
</evidence>
<dbReference type="OrthoDB" id="435282at2759"/>
<evidence type="ECO:0000313" key="8">
    <source>
        <dbReference type="EMBL" id="PNH00809.1"/>
    </source>
</evidence>
<dbReference type="InterPro" id="IPR001678">
    <property type="entry name" value="MeTrfase_RsmB-F_NOP2_dom"/>
</dbReference>
<dbReference type="GO" id="GO:0008173">
    <property type="term" value="F:RNA methyltransferase activity"/>
    <property type="evidence" value="ECO:0007669"/>
    <property type="project" value="InterPro"/>
</dbReference>
<dbReference type="InterPro" id="IPR049561">
    <property type="entry name" value="NSUN5_7_fdxn-like"/>
</dbReference>
<dbReference type="GO" id="GO:0005730">
    <property type="term" value="C:nucleolus"/>
    <property type="evidence" value="ECO:0007669"/>
    <property type="project" value="TreeGrafter"/>
</dbReference>
<comment type="caution">
    <text evidence="5">Lacks conserved residue(s) required for the propagation of feature annotation.</text>
</comment>
<dbReference type="EMBL" id="PGGS01001160">
    <property type="protein sequence ID" value="PNH00809.1"/>
    <property type="molecule type" value="Genomic_DNA"/>
</dbReference>